<dbReference type="AlphaFoldDB" id="A0A8C7WV75"/>
<reference evidence="5" key="2">
    <citation type="submission" date="2025-09" db="UniProtKB">
        <authorList>
            <consortium name="Ensembl"/>
        </authorList>
    </citation>
    <scope>IDENTIFICATION</scope>
</reference>
<feature type="domain" description="Ig-like" evidence="4">
    <location>
        <begin position="18"/>
        <end position="116"/>
    </location>
</feature>
<dbReference type="GO" id="GO:0019814">
    <property type="term" value="C:immunoglobulin complex"/>
    <property type="evidence" value="ECO:0007669"/>
    <property type="project" value="UniProtKB-KW"/>
</dbReference>
<evidence type="ECO:0000256" key="2">
    <source>
        <dbReference type="ARBA" id="ARBA00023130"/>
    </source>
</evidence>
<keyword evidence="3" id="KW-1280">Immunoglobulin</keyword>
<dbReference type="InterPro" id="IPR013783">
    <property type="entry name" value="Ig-like_fold"/>
</dbReference>
<dbReference type="InterPro" id="IPR007110">
    <property type="entry name" value="Ig-like_dom"/>
</dbReference>
<keyword evidence="2" id="KW-1064">Adaptive immunity</keyword>
<dbReference type="SUPFAM" id="SSF48726">
    <property type="entry name" value="Immunoglobulin"/>
    <property type="match status" value="1"/>
</dbReference>
<keyword evidence="1" id="KW-0391">Immunity</keyword>
<dbReference type="Proteomes" id="UP000694383">
    <property type="component" value="Unplaced"/>
</dbReference>
<evidence type="ECO:0000256" key="3">
    <source>
        <dbReference type="ARBA" id="ARBA00043265"/>
    </source>
</evidence>
<evidence type="ECO:0000259" key="4">
    <source>
        <dbReference type="PROSITE" id="PS50835"/>
    </source>
</evidence>
<dbReference type="GO" id="GO:0005576">
    <property type="term" value="C:extracellular region"/>
    <property type="evidence" value="ECO:0007669"/>
    <property type="project" value="UniProtKB-ARBA"/>
</dbReference>
<keyword evidence="6" id="KW-1185">Reference proteome</keyword>
<dbReference type="PROSITE" id="PS50835">
    <property type="entry name" value="IG_LIKE"/>
    <property type="match status" value="1"/>
</dbReference>
<evidence type="ECO:0000313" key="5">
    <source>
        <dbReference type="Ensembl" id="ENSOSIP00000003856.1"/>
    </source>
</evidence>
<dbReference type="SMART" id="SM00406">
    <property type="entry name" value="IGv"/>
    <property type="match status" value="1"/>
</dbReference>
<evidence type="ECO:0000313" key="6">
    <source>
        <dbReference type="Proteomes" id="UP000694383"/>
    </source>
</evidence>
<protein>
    <recommendedName>
        <fullName evidence="4">Ig-like domain-containing protein</fullName>
    </recommendedName>
</protein>
<dbReference type="Pfam" id="PF07686">
    <property type="entry name" value="V-set"/>
    <property type="match status" value="1"/>
</dbReference>
<dbReference type="SMART" id="SM00409">
    <property type="entry name" value="IG"/>
    <property type="match status" value="1"/>
</dbReference>
<accession>A0A8C7WV75</accession>
<reference evidence="5" key="1">
    <citation type="submission" date="2025-08" db="UniProtKB">
        <authorList>
            <consortium name="Ensembl"/>
        </authorList>
    </citation>
    <scope>IDENTIFICATION</scope>
</reference>
<dbReference type="Ensembl" id="ENSOSIT00000004128.1">
    <property type="protein sequence ID" value="ENSOSIP00000003856.1"/>
    <property type="gene ID" value="ENSOSIG00000002587.1"/>
</dbReference>
<organism evidence="5 6">
    <name type="scientific">Oryzias sinensis</name>
    <name type="common">Chinese medaka</name>
    <dbReference type="NCBI Taxonomy" id="183150"/>
    <lineage>
        <taxon>Eukaryota</taxon>
        <taxon>Metazoa</taxon>
        <taxon>Chordata</taxon>
        <taxon>Craniata</taxon>
        <taxon>Vertebrata</taxon>
        <taxon>Euteleostomi</taxon>
        <taxon>Actinopterygii</taxon>
        <taxon>Neopterygii</taxon>
        <taxon>Teleostei</taxon>
        <taxon>Neoteleostei</taxon>
        <taxon>Acanthomorphata</taxon>
        <taxon>Ovalentaria</taxon>
        <taxon>Atherinomorphae</taxon>
        <taxon>Beloniformes</taxon>
        <taxon>Adrianichthyidae</taxon>
        <taxon>Oryziinae</taxon>
        <taxon>Oryzias</taxon>
    </lineage>
</organism>
<proteinExistence type="predicted"/>
<dbReference type="InterPro" id="IPR036179">
    <property type="entry name" value="Ig-like_dom_sf"/>
</dbReference>
<name>A0A8C7WV75_9TELE</name>
<dbReference type="FunFam" id="2.60.40.10:FF:001594">
    <property type="entry name" value="Immunoglobulin heavy variable 9-4"/>
    <property type="match status" value="1"/>
</dbReference>
<dbReference type="InterPro" id="IPR003599">
    <property type="entry name" value="Ig_sub"/>
</dbReference>
<dbReference type="PANTHER" id="PTHR23266">
    <property type="entry name" value="IMMUNOGLOBULIN HEAVY CHAIN"/>
    <property type="match status" value="1"/>
</dbReference>
<dbReference type="GeneTree" id="ENSGT01140000282517"/>
<dbReference type="InterPro" id="IPR050199">
    <property type="entry name" value="IgHV"/>
</dbReference>
<dbReference type="Gene3D" id="2.60.40.10">
    <property type="entry name" value="Immunoglobulins"/>
    <property type="match status" value="1"/>
</dbReference>
<dbReference type="InterPro" id="IPR013106">
    <property type="entry name" value="Ig_V-set"/>
</dbReference>
<evidence type="ECO:0000256" key="1">
    <source>
        <dbReference type="ARBA" id="ARBA00022859"/>
    </source>
</evidence>
<sequence>NVQGQTLTESESAVKRPGESEKLTCTYSGFSSTPSIAWIRQAAGKGPEWIAYINYDSSYISYSESVKNRFTISRDNSRKQVYLEMNSLRAEDSAVYYCARRDTVNQETETLYKNTTWSSVQLD</sequence>
<dbReference type="GO" id="GO:0002250">
    <property type="term" value="P:adaptive immune response"/>
    <property type="evidence" value="ECO:0007669"/>
    <property type="project" value="UniProtKB-KW"/>
</dbReference>